<dbReference type="InParanoid" id="A0A7N5K5H3"/>
<comment type="similarity">
    <text evidence="1">Belongs to the TRAFAC class TrmE-Era-EngA-EngB-Septin-like GTPase superfamily. AIG1/Toc34/Toc159-like paraseptin GTPase family. IAN subfamily.</text>
</comment>
<dbReference type="InterPro" id="IPR045058">
    <property type="entry name" value="GIMA/IAN/Toc"/>
</dbReference>
<sequence length="72" mass="7571">HFSMCSGAHSPNPSSLCSVPPLLGLGEDPQSPRTLRLLLVGKTGSGKSATGNSILGRREFESKVSCSYRRGP</sequence>
<dbReference type="Proteomes" id="UP000008912">
    <property type="component" value="Unassembled WGS sequence"/>
</dbReference>
<dbReference type="Gene3D" id="3.40.50.300">
    <property type="entry name" value="P-loop containing nucleotide triphosphate hydrolases"/>
    <property type="match status" value="1"/>
</dbReference>
<dbReference type="PANTHER" id="PTHR10903:SF144">
    <property type="entry name" value="GTPASE IMAP FAMILY MEMBER 6"/>
    <property type="match status" value="1"/>
</dbReference>
<evidence type="ECO:0000256" key="2">
    <source>
        <dbReference type="ARBA" id="ARBA00022741"/>
    </source>
</evidence>
<evidence type="ECO:0000256" key="3">
    <source>
        <dbReference type="ARBA" id="ARBA00023134"/>
    </source>
</evidence>
<proteinExistence type="inferred from homology"/>
<dbReference type="Pfam" id="PF04548">
    <property type="entry name" value="AIG1"/>
    <property type="match status" value="1"/>
</dbReference>
<protein>
    <recommendedName>
        <fullName evidence="4">AIG1-type G domain-containing protein</fullName>
    </recommendedName>
</protein>
<dbReference type="GeneTree" id="ENSGT01030000239047"/>
<dbReference type="InterPro" id="IPR006703">
    <property type="entry name" value="G_AIG1"/>
</dbReference>
<dbReference type="GO" id="GO:0005525">
    <property type="term" value="F:GTP binding"/>
    <property type="evidence" value="ECO:0007669"/>
    <property type="project" value="UniProtKB-KW"/>
</dbReference>
<dbReference type="Ensembl" id="ENSAMET00000035533.1">
    <property type="protein sequence ID" value="ENSAMEP00000035214.1"/>
    <property type="gene ID" value="ENSAMEG00000027675.1"/>
</dbReference>
<reference evidence="5" key="2">
    <citation type="submission" date="2025-08" db="UniProtKB">
        <authorList>
            <consortium name="Ensembl"/>
        </authorList>
    </citation>
    <scope>IDENTIFICATION</scope>
</reference>
<evidence type="ECO:0000256" key="1">
    <source>
        <dbReference type="ARBA" id="ARBA00008535"/>
    </source>
</evidence>
<dbReference type="GO" id="GO:0005829">
    <property type="term" value="C:cytosol"/>
    <property type="evidence" value="ECO:0007669"/>
    <property type="project" value="TreeGrafter"/>
</dbReference>
<dbReference type="SUPFAM" id="SSF52540">
    <property type="entry name" value="P-loop containing nucleoside triphosphate hydrolases"/>
    <property type="match status" value="1"/>
</dbReference>
<organism evidence="5 6">
    <name type="scientific">Ailuropoda melanoleuca</name>
    <name type="common">Giant panda</name>
    <dbReference type="NCBI Taxonomy" id="9646"/>
    <lineage>
        <taxon>Eukaryota</taxon>
        <taxon>Metazoa</taxon>
        <taxon>Chordata</taxon>
        <taxon>Craniata</taxon>
        <taxon>Vertebrata</taxon>
        <taxon>Euteleostomi</taxon>
        <taxon>Mammalia</taxon>
        <taxon>Eutheria</taxon>
        <taxon>Laurasiatheria</taxon>
        <taxon>Carnivora</taxon>
        <taxon>Caniformia</taxon>
        <taxon>Ursidae</taxon>
        <taxon>Ailuropoda</taxon>
    </lineage>
</organism>
<dbReference type="AlphaFoldDB" id="A0A7N5K5H3"/>
<keyword evidence="3" id="KW-0342">GTP-binding</keyword>
<evidence type="ECO:0000313" key="6">
    <source>
        <dbReference type="Proteomes" id="UP000008912"/>
    </source>
</evidence>
<dbReference type="InterPro" id="IPR027417">
    <property type="entry name" value="P-loop_NTPase"/>
</dbReference>
<feature type="domain" description="AIG1-type G" evidence="4">
    <location>
        <begin position="35"/>
        <end position="65"/>
    </location>
</feature>
<keyword evidence="2" id="KW-0547">Nucleotide-binding</keyword>
<accession>A0A7N5K5H3</accession>
<evidence type="ECO:0000313" key="5">
    <source>
        <dbReference type="Ensembl" id="ENSAMEP00000035214.1"/>
    </source>
</evidence>
<dbReference type="PANTHER" id="PTHR10903">
    <property type="entry name" value="GTPASE, IMAP FAMILY MEMBER-RELATED"/>
    <property type="match status" value="1"/>
</dbReference>
<name>A0A7N5K5H3_AILME</name>
<reference evidence="5 6" key="1">
    <citation type="journal article" date="2010" name="Nature">
        <title>The sequence and de novo assembly of the giant panda genome.</title>
        <authorList>
            <person name="Li R."/>
            <person name="Fan W."/>
            <person name="Tian G."/>
            <person name="Zhu H."/>
            <person name="He L."/>
            <person name="Cai J."/>
            <person name="Huang Q."/>
            <person name="Cai Q."/>
            <person name="Li B."/>
            <person name="Bai Y."/>
            <person name="Zhang Z."/>
            <person name="Zhang Y."/>
            <person name="Wang W."/>
            <person name="Li J."/>
            <person name="Wei F."/>
            <person name="Li H."/>
            <person name="Jian M."/>
            <person name="Li J."/>
            <person name="Zhang Z."/>
            <person name="Nielsen R."/>
            <person name="Li D."/>
            <person name="Gu W."/>
            <person name="Yang Z."/>
            <person name="Xuan Z."/>
            <person name="Ryder O.A."/>
            <person name="Leung F.C."/>
            <person name="Zhou Y."/>
            <person name="Cao J."/>
            <person name="Sun X."/>
            <person name="Fu Y."/>
            <person name="Fang X."/>
            <person name="Guo X."/>
            <person name="Wang B."/>
            <person name="Hou R."/>
            <person name="Shen F."/>
            <person name="Mu B."/>
            <person name="Ni P."/>
            <person name="Lin R."/>
            <person name="Qian W."/>
            <person name="Wang G."/>
            <person name="Yu C."/>
            <person name="Nie W."/>
            <person name="Wang J."/>
            <person name="Wu Z."/>
            <person name="Liang H."/>
            <person name="Min J."/>
            <person name="Wu Q."/>
            <person name="Cheng S."/>
            <person name="Ruan J."/>
            <person name="Wang M."/>
            <person name="Shi Z."/>
            <person name="Wen M."/>
            <person name="Liu B."/>
            <person name="Ren X."/>
            <person name="Zheng H."/>
            <person name="Dong D."/>
            <person name="Cook K."/>
            <person name="Shan G."/>
            <person name="Zhang H."/>
            <person name="Kosiol C."/>
            <person name="Xie X."/>
            <person name="Lu Z."/>
            <person name="Zheng H."/>
            <person name="Li Y."/>
            <person name="Steiner C.C."/>
            <person name="Lam T.T."/>
            <person name="Lin S."/>
            <person name="Zhang Q."/>
            <person name="Li G."/>
            <person name="Tian J."/>
            <person name="Gong T."/>
            <person name="Liu H."/>
            <person name="Zhang D."/>
            <person name="Fang L."/>
            <person name="Ye C."/>
            <person name="Zhang J."/>
            <person name="Hu W."/>
            <person name="Xu A."/>
            <person name="Ren Y."/>
            <person name="Zhang G."/>
            <person name="Bruford M.W."/>
            <person name="Li Q."/>
            <person name="Ma L."/>
            <person name="Guo Y."/>
            <person name="An N."/>
            <person name="Hu Y."/>
            <person name="Zheng Y."/>
            <person name="Shi Y."/>
            <person name="Li Z."/>
            <person name="Liu Q."/>
            <person name="Chen Y."/>
            <person name="Zhao J."/>
            <person name="Qu N."/>
            <person name="Zhao S."/>
            <person name="Tian F."/>
            <person name="Wang X."/>
            <person name="Wang H."/>
            <person name="Xu L."/>
            <person name="Liu X."/>
            <person name="Vinar T."/>
            <person name="Wang Y."/>
            <person name="Lam T.W."/>
            <person name="Yiu S.M."/>
            <person name="Liu S."/>
            <person name="Zhang H."/>
            <person name="Li D."/>
            <person name="Huang Y."/>
            <person name="Wang X."/>
            <person name="Yang G."/>
            <person name="Jiang Z."/>
            <person name="Wang J."/>
            <person name="Qin N."/>
            <person name="Li L."/>
            <person name="Li J."/>
            <person name="Bolund L."/>
            <person name="Kristiansen K."/>
            <person name="Wong G.K."/>
            <person name="Olson M."/>
            <person name="Zhang X."/>
            <person name="Li S."/>
            <person name="Yang H."/>
            <person name="Wang J."/>
            <person name="Wang J."/>
        </authorList>
    </citation>
    <scope>NUCLEOTIDE SEQUENCE [LARGE SCALE GENOMIC DNA]</scope>
</reference>
<keyword evidence="6" id="KW-1185">Reference proteome</keyword>
<evidence type="ECO:0000259" key="4">
    <source>
        <dbReference type="Pfam" id="PF04548"/>
    </source>
</evidence>
<reference evidence="5" key="3">
    <citation type="submission" date="2025-09" db="UniProtKB">
        <authorList>
            <consortium name="Ensembl"/>
        </authorList>
    </citation>
    <scope>IDENTIFICATION</scope>
</reference>